<dbReference type="InterPro" id="IPR002347">
    <property type="entry name" value="SDR_fam"/>
</dbReference>
<dbReference type="PRINTS" id="PR00081">
    <property type="entry name" value="GDHRDH"/>
</dbReference>
<evidence type="ECO:0000256" key="3">
    <source>
        <dbReference type="ARBA" id="ARBA00022692"/>
    </source>
</evidence>
<evidence type="ECO:0000256" key="4">
    <source>
        <dbReference type="ARBA" id="ARBA00022857"/>
    </source>
</evidence>
<dbReference type="Gene3D" id="3.40.50.720">
    <property type="entry name" value="NAD(P)-binding Rossmann-like Domain"/>
    <property type="match status" value="1"/>
</dbReference>
<evidence type="ECO:0000256" key="11">
    <source>
        <dbReference type="ARBA" id="ARBA00082544"/>
    </source>
</evidence>
<dbReference type="GO" id="GO:0044550">
    <property type="term" value="P:secondary metabolite biosynthetic process"/>
    <property type="evidence" value="ECO:0007669"/>
    <property type="project" value="UniProtKB-ARBA"/>
</dbReference>
<dbReference type="PANTHER" id="PTHR24322:SF736">
    <property type="entry name" value="RETINOL DEHYDROGENASE 10"/>
    <property type="match status" value="1"/>
</dbReference>
<comment type="similarity">
    <text evidence="2 12">Belongs to the short-chain dehydrogenases/reductases (SDR) family.</text>
</comment>
<dbReference type="InterPro" id="IPR020904">
    <property type="entry name" value="Sc_DH/Rdtase_CS"/>
</dbReference>
<dbReference type="PRINTS" id="PR00080">
    <property type="entry name" value="SDRFAMILY"/>
</dbReference>
<dbReference type="FunFam" id="3.40.50.720:FF:000131">
    <property type="entry name" value="Short-chain dehydrogenase/reductase 3"/>
    <property type="match status" value="1"/>
</dbReference>
<comment type="subcellular location">
    <subcellularLocation>
        <location evidence="1">Membrane</location>
        <topology evidence="1">Multi-pass membrane protein</topology>
    </subcellularLocation>
</comment>
<keyword evidence="4" id="KW-0521">NADP</keyword>
<dbReference type="GeneID" id="64971528"/>
<dbReference type="PANTHER" id="PTHR24322">
    <property type="entry name" value="PKSB"/>
    <property type="match status" value="1"/>
</dbReference>
<dbReference type="SUPFAM" id="SSF51735">
    <property type="entry name" value="NAD(P)-binding Rossmann-fold domains"/>
    <property type="match status" value="1"/>
</dbReference>
<dbReference type="Proteomes" id="UP000654913">
    <property type="component" value="Chromosome 2"/>
</dbReference>
<name>A0A7R7XI26_9EURO</name>
<dbReference type="GO" id="GO:0052650">
    <property type="term" value="F:all-trans-retinol dehydrogenase (NADP+) activity"/>
    <property type="evidence" value="ECO:0007669"/>
    <property type="project" value="UniProtKB-ARBA"/>
</dbReference>
<reference evidence="13" key="1">
    <citation type="submission" date="2021-01" db="EMBL/GenBank/DDBJ databases">
        <authorList>
            <consortium name="Aspergillus puulaauensis MK2 genome sequencing consortium"/>
            <person name="Kazuki M."/>
            <person name="Futagami T."/>
        </authorList>
    </citation>
    <scope>NUCLEOTIDE SEQUENCE</scope>
    <source>
        <strain evidence="13">MK2</strain>
    </source>
</reference>
<evidence type="ECO:0000256" key="1">
    <source>
        <dbReference type="ARBA" id="ARBA00004141"/>
    </source>
</evidence>
<evidence type="ECO:0000313" key="14">
    <source>
        <dbReference type="Proteomes" id="UP000654913"/>
    </source>
</evidence>
<dbReference type="CDD" id="cd05339">
    <property type="entry name" value="17beta-HSDXI-like_SDR_c"/>
    <property type="match status" value="1"/>
</dbReference>
<dbReference type="KEGG" id="apuu:APUU_21955A"/>
<sequence length="349" mass="38544">MSSLLPREGLTLEALYSPIYHTVFQPLFTRPVLYGLLRFPLLVEKWCGTPRLGYMSTLKVIGILFLLGLLDRLNKWLSRLALNGYTKDPTWNWKKEVIVVTGGTSGIGAKLASKLSGGGSTVIILDVNPPSRMMAKNMHYYTLDITSSADVERVADEIRQKHGNPTVLINNAGIGSAKLILDQPVDATRKTFDVNILAHFALVKQFLPAMIESNHGHIVTVASMASFMTQAQNVDYACTKAAALAFHEGLGQELKHRYGAPKVRTTVVHPSWIRTALIERLTKSSDFNEFLLEPETVVDAITKQLYSGYGGQIILPGRLNIFSGARGFPSWLQEFLRGGMARTLETAGR</sequence>
<organism evidence="13 14">
    <name type="scientific">Aspergillus puulaauensis</name>
    <dbReference type="NCBI Taxonomy" id="1220207"/>
    <lineage>
        <taxon>Eukaryota</taxon>
        <taxon>Fungi</taxon>
        <taxon>Dikarya</taxon>
        <taxon>Ascomycota</taxon>
        <taxon>Pezizomycotina</taxon>
        <taxon>Eurotiomycetes</taxon>
        <taxon>Eurotiomycetidae</taxon>
        <taxon>Eurotiales</taxon>
        <taxon>Aspergillaceae</taxon>
        <taxon>Aspergillus</taxon>
    </lineage>
</organism>
<dbReference type="OrthoDB" id="10253736at2759"/>
<protein>
    <recommendedName>
        <fullName evidence="10">Short-chain dehydrogenase/reductase 3</fullName>
    </recommendedName>
    <alternativeName>
        <fullName evidence="11">Retinal short-chain dehydrogenase/reductase 1</fullName>
    </alternativeName>
</protein>
<keyword evidence="7" id="KW-0443">Lipid metabolism</keyword>
<dbReference type="EMBL" id="AP024444">
    <property type="protein sequence ID" value="BCS21523.1"/>
    <property type="molecule type" value="Genomic_DNA"/>
</dbReference>
<dbReference type="InterPro" id="IPR036291">
    <property type="entry name" value="NAD(P)-bd_dom_sf"/>
</dbReference>
<evidence type="ECO:0000256" key="2">
    <source>
        <dbReference type="ARBA" id="ARBA00006484"/>
    </source>
</evidence>
<comment type="function">
    <text evidence="9">Catalyzes the reduction of all-trans-retinal to all-trans-retinol in the presence of NADPH.</text>
</comment>
<evidence type="ECO:0000256" key="12">
    <source>
        <dbReference type="RuleBase" id="RU000363"/>
    </source>
</evidence>
<evidence type="ECO:0000256" key="10">
    <source>
        <dbReference type="ARBA" id="ARBA00068717"/>
    </source>
</evidence>
<dbReference type="Pfam" id="PF00106">
    <property type="entry name" value="adh_short"/>
    <property type="match status" value="1"/>
</dbReference>
<dbReference type="GO" id="GO:0016020">
    <property type="term" value="C:membrane"/>
    <property type="evidence" value="ECO:0007669"/>
    <property type="project" value="UniProtKB-SubCell"/>
</dbReference>
<evidence type="ECO:0000256" key="5">
    <source>
        <dbReference type="ARBA" id="ARBA00022989"/>
    </source>
</evidence>
<keyword evidence="3" id="KW-0812">Transmembrane</keyword>
<evidence type="ECO:0000313" key="13">
    <source>
        <dbReference type="EMBL" id="BCS21523.1"/>
    </source>
</evidence>
<evidence type="ECO:0000256" key="7">
    <source>
        <dbReference type="ARBA" id="ARBA00023098"/>
    </source>
</evidence>
<dbReference type="PROSITE" id="PS00061">
    <property type="entry name" value="ADH_SHORT"/>
    <property type="match status" value="1"/>
</dbReference>
<reference evidence="13" key="2">
    <citation type="submission" date="2021-02" db="EMBL/GenBank/DDBJ databases">
        <title>Aspergillus puulaauensis MK2 genome sequence.</title>
        <authorList>
            <person name="Futagami T."/>
            <person name="Mori K."/>
            <person name="Kadooka C."/>
            <person name="Tanaka T."/>
        </authorList>
    </citation>
    <scope>NUCLEOTIDE SEQUENCE</scope>
    <source>
        <strain evidence="13">MK2</strain>
    </source>
</reference>
<evidence type="ECO:0000256" key="8">
    <source>
        <dbReference type="ARBA" id="ARBA00023136"/>
    </source>
</evidence>
<keyword evidence="8" id="KW-0472">Membrane</keyword>
<proteinExistence type="inferred from homology"/>
<evidence type="ECO:0000256" key="6">
    <source>
        <dbReference type="ARBA" id="ARBA00023002"/>
    </source>
</evidence>
<gene>
    <name evidence="13" type="ORF">APUU_21955A</name>
</gene>
<evidence type="ECO:0000256" key="9">
    <source>
        <dbReference type="ARBA" id="ARBA00059620"/>
    </source>
</evidence>
<dbReference type="AlphaFoldDB" id="A0A7R7XI26"/>
<keyword evidence="5" id="KW-1133">Transmembrane helix</keyword>
<accession>A0A7R7XI26</accession>
<keyword evidence="6" id="KW-0560">Oxidoreductase</keyword>
<dbReference type="RefSeq" id="XP_041553717.1">
    <property type="nucleotide sequence ID" value="XM_041700765.1"/>
</dbReference>
<keyword evidence="14" id="KW-1185">Reference proteome</keyword>